<dbReference type="InParanoid" id="A0A0C2WNX7"/>
<protein>
    <submittedName>
        <fullName evidence="1">Uncharacterized protein</fullName>
    </submittedName>
</protein>
<feature type="non-terminal residue" evidence="1">
    <location>
        <position position="1"/>
    </location>
</feature>
<dbReference type="AlphaFoldDB" id="A0A0C2WNX7"/>
<gene>
    <name evidence="1" type="ORF">M378DRAFT_40053</name>
</gene>
<evidence type="ECO:0000313" key="1">
    <source>
        <dbReference type="EMBL" id="KIL58401.1"/>
    </source>
</evidence>
<accession>A0A0C2WNX7</accession>
<name>A0A0C2WNX7_AMAMK</name>
<dbReference type="OrthoDB" id="10261556at2759"/>
<keyword evidence="2" id="KW-1185">Reference proteome</keyword>
<sequence>PILVTSATLTPSALNDVKKTLTFQDEKLFVSQCSIDRPNINLAFRPILNSRSSFIDLKFLLRDWQPGHPPPPKFIVFFDSIPESVQAGHYL</sequence>
<dbReference type="EMBL" id="KN818339">
    <property type="protein sequence ID" value="KIL58401.1"/>
    <property type="molecule type" value="Genomic_DNA"/>
</dbReference>
<feature type="non-terminal residue" evidence="1">
    <location>
        <position position="91"/>
    </location>
</feature>
<dbReference type="HOGENOM" id="CLU_176689_0_0_1"/>
<organism evidence="1 2">
    <name type="scientific">Amanita muscaria (strain Koide BX008)</name>
    <dbReference type="NCBI Taxonomy" id="946122"/>
    <lineage>
        <taxon>Eukaryota</taxon>
        <taxon>Fungi</taxon>
        <taxon>Dikarya</taxon>
        <taxon>Basidiomycota</taxon>
        <taxon>Agaricomycotina</taxon>
        <taxon>Agaricomycetes</taxon>
        <taxon>Agaricomycetidae</taxon>
        <taxon>Agaricales</taxon>
        <taxon>Pluteineae</taxon>
        <taxon>Amanitaceae</taxon>
        <taxon>Amanita</taxon>
    </lineage>
</organism>
<evidence type="ECO:0000313" key="2">
    <source>
        <dbReference type="Proteomes" id="UP000054549"/>
    </source>
</evidence>
<reference evidence="1 2" key="1">
    <citation type="submission" date="2014-04" db="EMBL/GenBank/DDBJ databases">
        <title>Evolutionary Origins and Diversification of the Mycorrhizal Mutualists.</title>
        <authorList>
            <consortium name="DOE Joint Genome Institute"/>
            <consortium name="Mycorrhizal Genomics Consortium"/>
            <person name="Kohler A."/>
            <person name="Kuo A."/>
            <person name="Nagy L.G."/>
            <person name="Floudas D."/>
            <person name="Copeland A."/>
            <person name="Barry K.W."/>
            <person name="Cichocki N."/>
            <person name="Veneault-Fourrey C."/>
            <person name="LaButti K."/>
            <person name="Lindquist E.A."/>
            <person name="Lipzen A."/>
            <person name="Lundell T."/>
            <person name="Morin E."/>
            <person name="Murat C."/>
            <person name="Riley R."/>
            <person name="Ohm R."/>
            <person name="Sun H."/>
            <person name="Tunlid A."/>
            <person name="Henrissat B."/>
            <person name="Grigoriev I.V."/>
            <person name="Hibbett D.S."/>
            <person name="Martin F."/>
        </authorList>
    </citation>
    <scope>NUCLEOTIDE SEQUENCE [LARGE SCALE GENOMIC DNA]</scope>
    <source>
        <strain evidence="1 2">Koide BX008</strain>
    </source>
</reference>
<dbReference type="Proteomes" id="UP000054549">
    <property type="component" value="Unassembled WGS sequence"/>
</dbReference>
<proteinExistence type="predicted"/>